<evidence type="ECO:0000313" key="8">
    <source>
        <dbReference type="Proteomes" id="UP000199687"/>
    </source>
</evidence>
<dbReference type="EMBL" id="FOGL01000009">
    <property type="protein sequence ID" value="SER74566.1"/>
    <property type="molecule type" value="Genomic_DNA"/>
</dbReference>
<gene>
    <name evidence="7" type="ORF">SAMN04487944_10988</name>
</gene>
<sequence>MCKLLFQTKLTEKVGLYTEENMVKDIQLERVTNQARTGSIYLGKVRNVDQSIEAAFIEIEKNVVGFLAKKEFPFDGELSSSLTEGSSVIVQVIKEAYQDKGPRLTANITFPGNSMVYLPYSGYIACSKKLSEHERVRMESIFQPLLTEQEGLIIRTKSVEITEMDLREQLDKLRQTYEEIKSMASHKKAPCPLLLLHQIPDQMLNQYQSMPLTEIIFDQFEEMKKMERNFPQLADRMIYKQTVHSPDNKTIDQLLEESIQPAVRTKEGIMLTIEQTEGLTVIDIDSSQYKSRQNKGTTLFHINRKAIRPIAAEIRKRNLSGIILIDFLKMKNREEQQQIRKWLCKELEKDVIRTEVYGFTRLGLLEMARKREHVSLLQLLTDRSSTVHDVKNLESYAYQLERQLYAWNGTKTEAIIIAGSAEFLRFFRENIRPNIQGIITFDVYHFTDDQTLHYRIVRTGSVEIIEEYISQHKDLVIDKLL</sequence>
<dbReference type="SUPFAM" id="SSF50249">
    <property type="entry name" value="Nucleic acid-binding proteins"/>
    <property type="match status" value="1"/>
</dbReference>
<dbReference type="InterPro" id="IPR004659">
    <property type="entry name" value="RNase_E/G"/>
</dbReference>
<evidence type="ECO:0000256" key="3">
    <source>
        <dbReference type="ARBA" id="ARBA00022801"/>
    </source>
</evidence>
<keyword evidence="5" id="KW-0694">RNA-binding</keyword>
<keyword evidence="4" id="KW-0460">Magnesium</keyword>
<feature type="domain" description="S1 motif" evidence="6">
    <location>
        <begin position="38"/>
        <end position="107"/>
    </location>
</feature>
<accession>A0A1H9RP98</accession>
<evidence type="ECO:0000259" key="6">
    <source>
        <dbReference type="PROSITE" id="PS50126"/>
    </source>
</evidence>
<dbReference type="InterPro" id="IPR012340">
    <property type="entry name" value="NA-bd_OB-fold"/>
</dbReference>
<dbReference type="InterPro" id="IPR003029">
    <property type="entry name" value="S1_domain"/>
</dbReference>
<dbReference type="AlphaFoldDB" id="A0A1H9RP98"/>
<evidence type="ECO:0000313" key="7">
    <source>
        <dbReference type="EMBL" id="SER74566.1"/>
    </source>
</evidence>
<name>A0A1H9RP98_9BACI</name>
<keyword evidence="8" id="KW-1185">Reference proteome</keyword>
<dbReference type="CDD" id="cd04453">
    <property type="entry name" value="S1_RNase_E"/>
    <property type="match status" value="1"/>
</dbReference>
<dbReference type="Pfam" id="PF10150">
    <property type="entry name" value="RNase_E_G"/>
    <property type="match status" value="1"/>
</dbReference>
<keyword evidence="2" id="KW-0479">Metal-binding</keyword>
<dbReference type="OrthoDB" id="9804278at2"/>
<keyword evidence="3" id="KW-0378">Hydrolase</keyword>
<organism evidence="7 8">
    <name type="scientific">Gracilibacillus ureilyticus</name>
    <dbReference type="NCBI Taxonomy" id="531814"/>
    <lineage>
        <taxon>Bacteria</taxon>
        <taxon>Bacillati</taxon>
        <taxon>Bacillota</taxon>
        <taxon>Bacilli</taxon>
        <taxon>Bacillales</taxon>
        <taxon>Bacillaceae</taxon>
        <taxon>Gracilibacillus</taxon>
    </lineage>
</organism>
<dbReference type="Gene3D" id="2.40.50.140">
    <property type="entry name" value="Nucleic acid-binding proteins"/>
    <property type="match status" value="1"/>
</dbReference>
<dbReference type="InterPro" id="IPR019307">
    <property type="entry name" value="RNA-bd_AU-1/RNase_E/G"/>
</dbReference>
<dbReference type="PROSITE" id="PS50126">
    <property type="entry name" value="S1"/>
    <property type="match status" value="1"/>
</dbReference>
<dbReference type="PANTHER" id="PTHR30001:SF0">
    <property type="entry name" value="RIBONUCLEASE G"/>
    <property type="match status" value="1"/>
</dbReference>
<dbReference type="RefSeq" id="WP_089740765.1">
    <property type="nucleotide sequence ID" value="NZ_FOGL01000009.1"/>
</dbReference>
<dbReference type="STRING" id="531814.SAMN04487944_10988"/>
<proteinExistence type="predicted"/>
<evidence type="ECO:0000256" key="2">
    <source>
        <dbReference type="ARBA" id="ARBA00022723"/>
    </source>
</evidence>
<dbReference type="GO" id="GO:0003723">
    <property type="term" value="F:RNA binding"/>
    <property type="evidence" value="ECO:0007669"/>
    <property type="project" value="UniProtKB-KW"/>
</dbReference>
<dbReference type="SMART" id="SM00316">
    <property type="entry name" value="S1"/>
    <property type="match status" value="1"/>
</dbReference>
<dbReference type="GO" id="GO:0046872">
    <property type="term" value="F:metal ion binding"/>
    <property type="evidence" value="ECO:0007669"/>
    <property type="project" value="UniProtKB-KW"/>
</dbReference>
<dbReference type="GO" id="GO:0004540">
    <property type="term" value="F:RNA nuclease activity"/>
    <property type="evidence" value="ECO:0007669"/>
    <property type="project" value="InterPro"/>
</dbReference>
<reference evidence="7 8" key="1">
    <citation type="submission" date="2016-10" db="EMBL/GenBank/DDBJ databases">
        <authorList>
            <person name="de Groot N.N."/>
        </authorList>
    </citation>
    <scope>NUCLEOTIDE SEQUENCE [LARGE SCALE GENOMIC DNA]</scope>
    <source>
        <strain evidence="7 8">CGMCC 1.7727</strain>
    </source>
</reference>
<dbReference type="GO" id="GO:0006364">
    <property type="term" value="P:rRNA processing"/>
    <property type="evidence" value="ECO:0007669"/>
    <property type="project" value="TreeGrafter"/>
</dbReference>
<protein>
    <submittedName>
        <fullName evidence="7">Ribonuclease G</fullName>
    </submittedName>
</protein>
<evidence type="ECO:0000256" key="5">
    <source>
        <dbReference type="ARBA" id="ARBA00022884"/>
    </source>
</evidence>
<comment type="cofactor">
    <cofactor evidence="1">
        <name>Mg(2+)</name>
        <dbReference type="ChEBI" id="CHEBI:18420"/>
    </cofactor>
</comment>
<evidence type="ECO:0000256" key="1">
    <source>
        <dbReference type="ARBA" id="ARBA00001946"/>
    </source>
</evidence>
<evidence type="ECO:0000256" key="4">
    <source>
        <dbReference type="ARBA" id="ARBA00022842"/>
    </source>
</evidence>
<dbReference type="Proteomes" id="UP000199687">
    <property type="component" value="Unassembled WGS sequence"/>
</dbReference>
<dbReference type="PANTHER" id="PTHR30001">
    <property type="entry name" value="RIBONUCLEASE"/>
    <property type="match status" value="1"/>
</dbReference>
<dbReference type="GO" id="GO:0005737">
    <property type="term" value="C:cytoplasm"/>
    <property type="evidence" value="ECO:0007669"/>
    <property type="project" value="TreeGrafter"/>
</dbReference>
<dbReference type="GO" id="GO:0016787">
    <property type="term" value="F:hydrolase activity"/>
    <property type="evidence" value="ECO:0007669"/>
    <property type="project" value="UniProtKB-KW"/>
</dbReference>